<dbReference type="EMBL" id="JANBOJ010000026">
    <property type="protein sequence ID" value="KAJ1724603.1"/>
    <property type="molecule type" value="Genomic_DNA"/>
</dbReference>
<accession>A0A9W8CUW1</accession>
<dbReference type="AlphaFoldDB" id="A0A9W8CUW1"/>
<comment type="caution">
    <text evidence="2">The sequence shown here is derived from an EMBL/GenBank/DDBJ whole genome shotgun (WGS) entry which is preliminary data.</text>
</comment>
<proteinExistence type="predicted"/>
<sequence>MFTCKCCGYECDCMDLYYDHIMFDSRHHEMAAREAEAVAAAAQGNNAKRMSSRGSLGSMRKRSSLLSRTSSAQMPSSRVPSKATFFLGAEAF</sequence>
<organism evidence="2 3">
    <name type="scientific">Coemansia erecta</name>
    <dbReference type="NCBI Taxonomy" id="147472"/>
    <lineage>
        <taxon>Eukaryota</taxon>
        <taxon>Fungi</taxon>
        <taxon>Fungi incertae sedis</taxon>
        <taxon>Zoopagomycota</taxon>
        <taxon>Kickxellomycotina</taxon>
        <taxon>Kickxellomycetes</taxon>
        <taxon>Kickxellales</taxon>
        <taxon>Kickxellaceae</taxon>
        <taxon>Coemansia</taxon>
    </lineage>
</organism>
<dbReference type="Proteomes" id="UP001149813">
    <property type="component" value="Unassembled WGS sequence"/>
</dbReference>
<feature type="region of interest" description="Disordered" evidence="1">
    <location>
        <begin position="42"/>
        <end position="62"/>
    </location>
</feature>
<protein>
    <submittedName>
        <fullName evidence="2">Uncharacterized protein</fullName>
    </submittedName>
</protein>
<keyword evidence="3" id="KW-1185">Reference proteome</keyword>
<name>A0A9W8CUW1_9FUNG</name>
<evidence type="ECO:0000313" key="3">
    <source>
        <dbReference type="Proteomes" id="UP001149813"/>
    </source>
</evidence>
<evidence type="ECO:0000256" key="1">
    <source>
        <dbReference type="SAM" id="MobiDB-lite"/>
    </source>
</evidence>
<gene>
    <name evidence="2" type="ORF">LPJ53_001139</name>
</gene>
<evidence type="ECO:0000313" key="2">
    <source>
        <dbReference type="EMBL" id="KAJ1724603.1"/>
    </source>
</evidence>
<reference evidence="2" key="1">
    <citation type="submission" date="2022-07" db="EMBL/GenBank/DDBJ databases">
        <title>Phylogenomic reconstructions and comparative analyses of Kickxellomycotina fungi.</title>
        <authorList>
            <person name="Reynolds N.K."/>
            <person name="Stajich J.E."/>
            <person name="Barry K."/>
            <person name="Grigoriev I.V."/>
            <person name="Crous P."/>
            <person name="Smith M.E."/>
        </authorList>
    </citation>
    <scope>NUCLEOTIDE SEQUENCE</scope>
    <source>
        <strain evidence="2">NBRC 32514</strain>
    </source>
</reference>